<feature type="binding site" evidence="10">
    <location>
        <begin position="231"/>
        <end position="232"/>
    </location>
    <ligand>
        <name>NADP(+)</name>
        <dbReference type="ChEBI" id="CHEBI:58349"/>
    </ligand>
</feature>
<evidence type="ECO:0000256" key="4">
    <source>
        <dbReference type="ARBA" id="ARBA00022827"/>
    </source>
</evidence>
<dbReference type="PANTHER" id="PTHR48467:SF1">
    <property type="entry name" value="GLUTAMATE SYNTHASE 1 [NADH], CHLOROPLASTIC-LIKE"/>
    <property type="match status" value="1"/>
</dbReference>
<feature type="domain" description="FAD/NAD(P)-binding" evidence="11">
    <location>
        <begin position="36"/>
        <end position="258"/>
    </location>
</feature>
<feature type="binding site" evidence="9">
    <location>
        <position position="45"/>
    </location>
    <ligand>
        <name>FAD</name>
        <dbReference type="ChEBI" id="CHEBI:57692"/>
    </ligand>
</feature>
<reference evidence="12" key="2">
    <citation type="submission" date="2021-01" db="EMBL/GenBank/DDBJ databases">
        <authorList>
            <person name="Schikora-Tamarit M.A."/>
        </authorList>
    </citation>
    <scope>NUCLEOTIDE SEQUENCE</scope>
    <source>
        <strain evidence="12">CBS2887</strain>
    </source>
</reference>
<dbReference type="EMBL" id="JAEUBG010000981">
    <property type="protein sequence ID" value="KAH3687117.1"/>
    <property type="molecule type" value="Genomic_DNA"/>
</dbReference>
<dbReference type="Gene3D" id="3.40.50.720">
    <property type="entry name" value="NAD(P)-binding Rossmann-like Domain"/>
    <property type="match status" value="1"/>
</dbReference>
<keyword evidence="13" id="KW-1185">Reference proteome</keyword>
<evidence type="ECO:0000313" key="13">
    <source>
        <dbReference type="Proteomes" id="UP000774326"/>
    </source>
</evidence>
<dbReference type="Gene3D" id="3.50.50.60">
    <property type="entry name" value="FAD/NAD(P)-binding domain"/>
    <property type="match status" value="1"/>
</dbReference>
<dbReference type="SUPFAM" id="SSF51971">
    <property type="entry name" value="Nucleotide-binding domain"/>
    <property type="match status" value="1"/>
</dbReference>
<evidence type="ECO:0000256" key="10">
    <source>
        <dbReference type="PIRSR" id="PIRSR000362-2"/>
    </source>
</evidence>
<evidence type="ECO:0000259" key="11">
    <source>
        <dbReference type="Pfam" id="PF07992"/>
    </source>
</evidence>
<dbReference type="EC" id="1.18.1.6" evidence="8"/>
<comment type="caution">
    <text evidence="12">The sequence shown here is derived from an EMBL/GenBank/DDBJ whole genome shotgun (WGS) entry which is preliminary data.</text>
</comment>
<dbReference type="InterPro" id="IPR023753">
    <property type="entry name" value="FAD/NAD-binding_dom"/>
</dbReference>
<feature type="binding site" evidence="10">
    <location>
        <position position="243"/>
    </location>
    <ligand>
        <name>NADP(+)</name>
        <dbReference type="ChEBI" id="CHEBI:58349"/>
    </ligand>
</feature>
<comment type="catalytic activity">
    <reaction evidence="7 8">
        <text>2 reduced [adrenodoxin] + NADP(+) + H(+) = 2 oxidized [adrenodoxin] + NADPH</text>
        <dbReference type="Rhea" id="RHEA:42312"/>
        <dbReference type="Rhea" id="RHEA-COMP:9998"/>
        <dbReference type="Rhea" id="RHEA-COMP:9999"/>
        <dbReference type="ChEBI" id="CHEBI:15378"/>
        <dbReference type="ChEBI" id="CHEBI:33737"/>
        <dbReference type="ChEBI" id="CHEBI:33738"/>
        <dbReference type="ChEBI" id="CHEBI:57783"/>
        <dbReference type="ChEBI" id="CHEBI:58349"/>
        <dbReference type="EC" id="1.18.1.6"/>
    </reaction>
</comment>
<dbReference type="Proteomes" id="UP000774326">
    <property type="component" value="Unassembled WGS sequence"/>
</dbReference>
<evidence type="ECO:0000256" key="9">
    <source>
        <dbReference type="PIRSR" id="PIRSR000362-1"/>
    </source>
</evidence>
<feature type="binding site" evidence="9">
    <location>
        <position position="66"/>
    </location>
    <ligand>
        <name>FAD</name>
        <dbReference type="ChEBI" id="CHEBI:57692"/>
    </ligand>
</feature>
<proteinExistence type="inferred from homology"/>
<keyword evidence="5 8" id="KW-0521">NADP</keyword>
<evidence type="ECO:0000256" key="1">
    <source>
        <dbReference type="ARBA" id="ARBA00001974"/>
    </source>
</evidence>
<comment type="subcellular location">
    <subcellularLocation>
        <location evidence="8">Mitochondrion</location>
    </subcellularLocation>
</comment>
<dbReference type="GO" id="GO:0016491">
    <property type="term" value="F:oxidoreductase activity"/>
    <property type="evidence" value="ECO:0007669"/>
    <property type="project" value="UniProtKB-KW"/>
</dbReference>
<dbReference type="PRINTS" id="PR00419">
    <property type="entry name" value="ADXRDTASE"/>
</dbReference>
<dbReference type="GO" id="GO:0005739">
    <property type="term" value="C:mitochondrion"/>
    <property type="evidence" value="ECO:0007669"/>
    <property type="project" value="UniProtKB-SubCell"/>
</dbReference>
<dbReference type="InterPro" id="IPR036188">
    <property type="entry name" value="FAD/NAD-bd_sf"/>
</dbReference>
<comment type="similarity">
    <text evidence="2 8">Belongs to the ferredoxin--NADP reductase type 1 family.</text>
</comment>
<sequence length="519" mass="58454">MVSCYKRQSLCLLKRHHHRSLLTRHLSTAETPLTSKIAIVGTGPSAFYTAHSLLRSQPNLQLTFFEKLPTPFGLSRYGVAPDHSEVKSCESILVELSQNRNVQIYTNVEIGKDISVKELKQNFHSIVFAYGTSEEVRLRVEGEEQGHSKGVILTSREFVDWYNGNPLWDSNKAVDLSTVKDVTIIGNGNVAMDIARLLLCPVEQLAGTDIMDRAVGGLRTSAVERVNIVARRGILQSAFATKELRELIQLEQHGVKFESVEGQDLGSIAGIVKKADRVIKRKVETIVNALRPLSERKLKYQVSEKFDKFWNLQYLKSPTAFQFNEKNQIQVEFTTNAIQLDSPMKVVPTETKQYHTTDLVITSLGYKSQPLPDFPVNNISFNDKTGTITTNGKYQILNSETNEPLEGLYATGWLTKESKGAILNQVGSGMALAEIIVSDLQKGQMLRRSDEHNSESLDLNKLTTWKDWVKLDTFEKQLGQDMGKLRVKLQDLQTMKQVQDADSELELDQLKKNITQRSN</sequence>
<reference evidence="12" key="1">
    <citation type="journal article" date="2021" name="Open Biol.">
        <title>Shared evolutionary footprints suggest mitochondrial oxidative damage underlies multiple complex I losses in fungi.</title>
        <authorList>
            <person name="Schikora-Tamarit M.A."/>
            <person name="Marcet-Houben M."/>
            <person name="Nosek J."/>
            <person name="Gabaldon T."/>
        </authorList>
    </citation>
    <scope>NUCLEOTIDE SEQUENCE</scope>
    <source>
        <strain evidence="12">CBS2887</strain>
    </source>
</reference>
<dbReference type="PANTHER" id="PTHR48467">
    <property type="entry name" value="GLUTAMATE SYNTHASE 1 [NADH], CHLOROPLASTIC-LIKE"/>
    <property type="match status" value="1"/>
</dbReference>
<evidence type="ECO:0000313" key="12">
    <source>
        <dbReference type="EMBL" id="KAH3687117.1"/>
    </source>
</evidence>
<evidence type="ECO:0000256" key="2">
    <source>
        <dbReference type="ARBA" id="ARBA00008312"/>
    </source>
</evidence>
<gene>
    <name evidence="12" type="ORF">WICPIJ_001898</name>
</gene>
<feature type="binding site" evidence="10">
    <location>
        <begin position="187"/>
        <end position="190"/>
    </location>
    <ligand>
        <name>NADP(+)</name>
        <dbReference type="ChEBI" id="CHEBI:58349"/>
    </ligand>
</feature>
<dbReference type="OrthoDB" id="333024at2759"/>
<evidence type="ECO:0000256" key="5">
    <source>
        <dbReference type="ARBA" id="ARBA00022857"/>
    </source>
</evidence>
<keyword evidence="8" id="KW-0496">Mitochondrion</keyword>
<keyword evidence="3 8" id="KW-0285">Flavoprotein</keyword>
<dbReference type="PIRSF" id="PIRSF000362">
    <property type="entry name" value="FNR"/>
    <property type="match status" value="1"/>
</dbReference>
<keyword evidence="4 8" id="KW-0274">FAD</keyword>
<dbReference type="Pfam" id="PF07992">
    <property type="entry name" value="Pyr_redox_2"/>
    <property type="match status" value="1"/>
</dbReference>
<feature type="binding site" evidence="9">
    <location>
        <position position="110"/>
    </location>
    <ligand>
        <name>FAD</name>
        <dbReference type="ChEBI" id="CHEBI:57692"/>
    </ligand>
</feature>
<name>A0A9P8QCM4_WICPI</name>
<comment type="cofactor">
    <cofactor evidence="1 8 9">
        <name>FAD</name>
        <dbReference type="ChEBI" id="CHEBI:57692"/>
    </cofactor>
</comment>
<feature type="binding site" evidence="9">
    <location>
        <position position="74"/>
    </location>
    <ligand>
        <name>FAD</name>
        <dbReference type="ChEBI" id="CHEBI:57692"/>
    </ligand>
</feature>
<evidence type="ECO:0000256" key="6">
    <source>
        <dbReference type="ARBA" id="ARBA00023002"/>
    </source>
</evidence>
<feature type="binding site" evidence="10">
    <location>
        <position position="420"/>
    </location>
    <ligand>
        <name>NADP(+)</name>
        <dbReference type="ChEBI" id="CHEBI:58349"/>
    </ligand>
</feature>
<feature type="binding site" evidence="9">
    <location>
        <begin position="420"/>
        <end position="422"/>
    </location>
    <ligand>
        <name>FAD</name>
        <dbReference type="ChEBI" id="CHEBI:57692"/>
    </ligand>
</feature>
<feature type="binding site" evidence="9">
    <location>
        <position position="413"/>
    </location>
    <ligand>
        <name>FAD</name>
        <dbReference type="ChEBI" id="CHEBI:57692"/>
    </ligand>
</feature>
<accession>A0A9P8QCM4</accession>
<evidence type="ECO:0000256" key="7">
    <source>
        <dbReference type="ARBA" id="ARBA00048933"/>
    </source>
</evidence>
<keyword evidence="6 8" id="KW-0560">Oxidoreductase</keyword>
<dbReference type="AlphaFoldDB" id="A0A9P8QCM4"/>
<evidence type="ECO:0000256" key="3">
    <source>
        <dbReference type="ARBA" id="ARBA00022630"/>
    </source>
</evidence>
<evidence type="ECO:0000256" key="8">
    <source>
        <dbReference type="PIRNR" id="PIRNR000362"/>
    </source>
</evidence>
<protein>
    <recommendedName>
        <fullName evidence="8">NADPH:adrenodoxin oxidoreductase, mitochondrial</fullName>
        <ecNumber evidence="8">1.18.1.6</ecNumber>
    </recommendedName>
</protein>
<organism evidence="12 13">
    <name type="scientific">Wickerhamomyces pijperi</name>
    <name type="common">Yeast</name>
    <name type="synonym">Pichia pijperi</name>
    <dbReference type="NCBI Taxonomy" id="599730"/>
    <lineage>
        <taxon>Eukaryota</taxon>
        <taxon>Fungi</taxon>
        <taxon>Dikarya</taxon>
        <taxon>Ascomycota</taxon>
        <taxon>Saccharomycotina</taxon>
        <taxon>Saccharomycetes</taxon>
        <taxon>Phaffomycetales</taxon>
        <taxon>Wickerhamomycetaceae</taxon>
        <taxon>Wickerhamomyces</taxon>
    </lineage>
</organism>
<dbReference type="InterPro" id="IPR055275">
    <property type="entry name" value="Ferredox_Rdtase"/>
</dbReference>
<dbReference type="InterPro" id="IPR021163">
    <property type="entry name" value="Ferredox_Rdtase_adrenod"/>
</dbReference>